<organism evidence="1">
    <name type="scientific">Anguilla anguilla</name>
    <name type="common">European freshwater eel</name>
    <name type="synonym">Muraena anguilla</name>
    <dbReference type="NCBI Taxonomy" id="7936"/>
    <lineage>
        <taxon>Eukaryota</taxon>
        <taxon>Metazoa</taxon>
        <taxon>Chordata</taxon>
        <taxon>Craniata</taxon>
        <taxon>Vertebrata</taxon>
        <taxon>Euteleostomi</taxon>
        <taxon>Actinopterygii</taxon>
        <taxon>Neopterygii</taxon>
        <taxon>Teleostei</taxon>
        <taxon>Anguilliformes</taxon>
        <taxon>Anguillidae</taxon>
        <taxon>Anguilla</taxon>
    </lineage>
</organism>
<reference evidence="1" key="2">
    <citation type="journal article" date="2015" name="Fish Shellfish Immunol.">
        <title>Early steps in the European eel (Anguilla anguilla)-Vibrio vulnificus interaction in the gills: Role of the RtxA13 toxin.</title>
        <authorList>
            <person name="Callol A."/>
            <person name="Pajuelo D."/>
            <person name="Ebbesson L."/>
            <person name="Teles M."/>
            <person name="MacKenzie S."/>
            <person name="Amaro C."/>
        </authorList>
    </citation>
    <scope>NUCLEOTIDE SEQUENCE</scope>
</reference>
<dbReference type="EMBL" id="GBXM01036581">
    <property type="protein sequence ID" value="JAH71996.1"/>
    <property type="molecule type" value="Transcribed_RNA"/>
</dbReference>
<reference evidence="1" key="1">
    <citation type="submission" date="2014-11" db="EMBL/GenBank/DDBJ databases">
        <authorList>
            <person name="Amaro Gonzalez C."/>
        </authorList>
    </citation>
    <scope>NUCLEOTIDE SEQUENCE</scope>
</reference>
<accession>A0A0E9V1Y2</accession>
<name>A0A0E9V1Y2_ANGAN</name>
<dbReference type="AlphaFoldDB" id="A0A0E9V1Y2"/>
<protein>
    <submittedName>
        <fullName evidence="1">Uncharacterized protein</fullName>
    </submittedName>
</protein>
<proteinExistence type="predicted"/>
<sequence>MVFNGVAKPMIRPSRTKIQY</sequence>
<evidence type="ECO:0000313" key="1">
    <source>
        <dbReference type="EMBL" id="JAH71996.1"/>
    </source>
</evidence>